<proteinExistence type="predicted"/>
<feature type="region of interest" description="Disordered" evidence="8">
    <location>
        <begin position="2505"/>
        <end position="2596"/>
    </location>
</feature>
<dbReference type="GO" id="GO:0016020">
    <property type="term" value="C:membrane"/>
    <property type="evidence" value="ECO:0007669"/>
    <property type="project" value="UniProtKB-SubCell"/>
</dbReference>
<dbReference type="Gene3D" id="3.40.50.300">
    <property type="entry name" value="P-loop containing nucleotide triphosphate hydrolases"/>
    <property type="match status" value="1"/>
</dbReference>
<dbReference type="Proteomes" id="UP000612055">
    <property type="component" value="Unassembled WGS sequence"/>
</dbReference>
<feature type="region of interest" description="Disordered" evidence="8">
    <location>
        <begin position="937"/>
        <end position="988"/>
    </location>
</feature>
<feature type="region of interest" description="Disordered" evidence="8">
    <location>
        <begin position="1581"/>
        <end position="1603"/>
    </location>
</feature>
<reference evidence="11" key="1">
    <citation type="journal article" date="2020" name="bioRxiv">
        <title>Comparative genomics of Chlamydomonas.</title>
        <authorList>
            <person name="Craig R.J."/>
            <person name="Hasan A.R."/>
            <person name="Ness R.W."/>
            <person name="Keightley P.D."/>
        </authorList>
    </citation>
    <scope>NUCLEOTIDE SEQUENCE</scope>
    <source>
        <strain evidence="11">CCAP 11/70</strain>
    </source>
</reference>
<dbReference type="InterPro" id="IPR043926">
    <property type="entry name" value="ABCG_dom"/>
</dbReference>
<feature type="region of interest" description="Disordered" evidence="8">
    <location>
        <begin position="1380"/>
        <end position="1421"/>
    </location>
</feature>
<evidence type="ECO:0000313" key="12">
    <source>
        <dbReference type="Proteomes" id="UP000612055"/>
    </source>
</evidence>
<evidence type="ECO:0000256" key="8">
    <source>
        <dbReference type="SAM" id="MobiDB-lite"/>
    </source>
</evidence>
<evidence type="ECO:0000256" key="6">
    <source>
        <dbReference type="ARBA" id="ARBA00022989"/>
    </source>
</evidence>
<comment type="subcellular location">
    <subcellularLocation>
        <location evidence="1">Membrane</location>
        <topology evidence="1">Multi-pass membrane protein</topology>
    </subcellularLocation>
</comment>
<protein>
    <recommendedName>
        <fullName evidence="10">ABC transporter domain-containing protein</fullName>
    </recommendedName>
</protein>
<dbReference type="SMART" id="SM00382">
    <property type="entry name" value="AAA"/>
    <property type="match status" value="1"/>
</dbReference>
<feature type="region of interest" description="Disordered" evidence="8">
    <location>
        <begin position="1707"/>
        <end position="1867"/>
    </location>
</feature>
<dbReference type="PANTHER" id="PTHR48041:SF91">
    <property type="entry name" value="ABC TRANSPORTER G FAMILY MEMBER 28"/>
    <property type="match status" value="1"/>
</dbReference>
<dbReference type="OrthoDB" id="551610at2759"/>
<feature type="transmembrane region" description="Helical" evidence="9">
    <location>
        <begin position="2145"/>
        <end position="2164"/>
    </location>
</feature>
<feature type="domain" description="ABC transporter" evidence="10">
    <location>
        <begin position="556"/>
        <end position="838"/>
    </location>
</feature>
<dbReference type="PANTHER" id="PTHR48041">
    <property type="entry name" value="ABC TRANSPORTER G FAMILY MEMBER 28"/>
    <property type="match status" value="1"/>
</dbReference>
<dbReference type="GO" id="GO:0005524">
    <property type="term" value="F:ATP binding"/>
    <property type="evidence" value="ECO:0007669"/>
    <property type="project" value="UniProtKB-KW"/>
</dbReference>
<feature type="region of interest" description="Disordered" evidence="8">
    <location>
        <begin position="2612"/>
        <end position="2670"/>
    </location>
</feature>
<feature type="transmembrane region" description="Helical" evidence="9">
    <location>
        <begin position="2248"/>
        <end position="2266"/>
    </location>
</feature>
<dbReference type="InterPro" id="IPR003593">
    <property type="entry name" value="AAA+_ATPase"/>
</dbReference>
<feature type="compositionally biased region" description="Low complexity" evidence="8">
    <location>
        <begin position="2579"/>
        <end position="2596"/>
    </location>
</feature>
<keyword evidence="12" id="KW-1185">Reference proteome</keyword>
<feature type="transmembrane region" description="Helical" evidence="9">
    <location>
        <begin position="2185"/>
        <end position="2208"/>
    </location>
</feature>
<feature type="compositionally biased region" description="Low complexity" evidence="8">
    <location>
        <begin position="1793"/>
        <end position="1832"/>
    </location>
</feature>
<keyword evidence="4" id="KW-0547">Nucleotide-binding</keyword>
<dbReference type="Pfam" id="PF19055">
    <property type="entry name" value="ABC2_membrane_7"/>
    <property type="match status" value="2"/>
</dbReference>
<feature type="transmembrane region" description="Helical" evidence="9">
    <location>
        <begin position="2360"/>
        <end position="2383"/>
    </location>
</feature>
<dbReference type="GO" id="GO:0016887">
    <property type="term" value="F:ATP hydrolysis activity"/>
    <property type="evidence" value="ECO:0007669"/>
    <property type="project" value="InterPro"/>
</dbReference>
<sequence length="2670" mass="266986">MRCGQVRFCAHPPFSVLPGVCEACWQCCLFPRVYGSRACSRCRCGAASTCYSDGECGPAEFCAVLASRRDLPTCRSCAFCRNDSQAWSGSCSKACPSGALAANDVAGDATGLYLFATFALAPDRTPDRTAGRTPDTAGPDLGVGPTGVVSVSEAALRAWLGSPGPGGGGLGSPGLVEAVVGGLPQLPEEDWPAAAAGAAAEVAGPRVALADFADRLAVAGHRRELFCPSVPMALAASPSLTGSGSISSGSGFGSASPWAPEWASPPAAVVPPGCPCNATPAAAAFRCPAGHRCSRAVWQAVPGDMVTMGPTALLRARCVPCEPGTHCPEGSFVDAEGDAGAASSLDCPGGAFCPSPSQRLACPPGSFCPARATEPTPCDYRALLHGTQALGTSAVLAARRQADTVSRLRDERQPLRGNVCPNGSELPSRRCRAGYYCPDPSLEPPCPPGSFCLAGAVAPRPCPPLSLCGAGPGAAAPVVWPAGLAAIAGLAAAACLLAAAVGRLDRSRHPPARSEGEQDRRARGERALGEVVAFFHRRRAAPALSWFAASVEPHDLGVEGLWWRAGGRPVLQGVTGRFLAGHMSAILGPSGCGKTSLLALMAGRAPGAAAAPPPCPSAGRLLVNGQTVADPGVLRRVTGFVPQDDVLCPDLTVRENLQYSAALRLPRRGGLLPAWAAALWRRPPPPSASASAPVGAAPVAPPGSALERRQVVEAVLGMMALRGIAGDRVGSVERRGISGGQRKRVNIALELVSRPAVLLLDEPTSGLDASCCSDVLRSLSDLAATGVNVVAVVHQPRYSTFELFDQVLLLGPTGRTVFHGPPRAALPYFAGVLGYGFPPHENVADTLLDIVAGKRYSEACASASELPERWAQHGEAWAARMPRRAMYGSAEVPPYSCTTSYDSSAMGSHGAGGARSLALAAAAAGAGQCSPGRRAAAVARADGASSRAEGASQGQGHSRRPAANANARVRAGGATSARPRGRNASAVACSQGPVAPGCIAEGEEGGSWVSEGEGSGWEGEEAEAWRAEAGDALASLSAPSTPVGRAAAAVAAKKPELTQEVKEVIQAEFDRLVAEAAVHDADGAALGGGAGGDAAGLVAAAAARLTRGTTWRSRCSSGGGAGSSGGAPPPTAPQASATTAAASGVAAVAATAILAAAGLCRRQLLQLFAALGQDGPDAEALVDEIMYDAITNPGLHTLSHVPSPGQPQLLPQQLCGMAAGPFVIRKQQLVRSLQAVVDGRLTAPEAPRRLPAYVMGAAAATGMMTNPLASVASNTLEALASVVSLPALAVRRLLRGANSARRRATSAAAAAGTGGGGGLGAALNSGSAAASGVLSGAASCADGAGAGGGASAAAAAISLRFSLLGPVTSLLAALGLAPMPSEGEAARPPPPDRSARARTSTVAQPRPPLPPAAAATAVGPTLPSLTPPSVRLTALLSLASTPSVAPPPPAAQPHAHADADLVANGGGGGGGGGGGIVLTATSSALASRPSEGLRSRRITRSDSSNALAAVGGGRGLAIADSDEGQLPPPLPQALPPVVTAAAAAAGSGRGPLMTMVLPPPPPPFANVLLLPLSRPSTPAAAAASPAAATGGGSDHKQSYASMPGTPISAQALCRTAPGNLILPSDQGPSVGSSPTGQDGGGSGSPNVAAAAHARTCGGALPGYASPFGRPSPAAMAAAAGTLPVLSPSVAVGPFGLALPHALRASAGGAADPRATEASPAKSTVPVSPQPPSHIEAAAAASAAAHREGHMARRTGSFNESSLRSPHLPPPCSAVDTTATTAPPGRGSLDIRSRSFMPSRSSPGMASTPPVLAAAATAAAPSPSRRPAAAAAPSPQPPTSSPPPSRGFRRAPSASASGSMVPGGVAPSRLGRVASQKALFTAMQGPPLPLPPPLPPPGSDQRTRALSGPPSPAPTAPIVATAAGAPLPTSTRQPSLNPADVAALERQRSVPLELPRATFAGVLDGPGGAVRQVSRIGGGGGGGISETPSSSAVVDMYAAAAAAAAAAAGGATDDAAALTAAAAAARRRRRANGGSALDATTSGTAADAAATAVGLGGAATAGLKEPFLKLAAEGPAAPPARSFRTLLPWPGWASQLCTFADRAAVQSLRAFRPAGLLEVALLLAAAAVVGGNQGPVWAPTAVPGRTIMAMLCLAVLAAVQHLRTFSSNRMVVRRERGAGLSSTAYFAARCVTDLPWCLIAPAIFVLPYYALTAPRAPIQSYYVVAVGVWWWASGLSYLLTTLPMLPRSAAPTAAVLVTLIAGAFLHGSSSPTLASARGTPVEALLGLSYSRWALEAIEIAELDHQMDTHANVILMMYRERGTCGIDLDLEDDGDDSHLSAGEAVSFVRMSYTFGPGYCQSYWSAALGALFGLGLALRLLACAAMRYDTLIMSYMEAVGRRLRAVRQRTAVPYDRRDDHGHVIDGDSSRALLDSHRGLGSSNPALASRDGAAAAAANADAAELLPTPFLNGSSGGGAPFTAVATISTTPAAAAGGKGGGWWRRAGQHAWATESASGTRPSSDSSTEQVAVRRSQARAPTGSCSVAPRRRVSGDDVPQRRSVNGQVVVRMTTASFDGVEQPTTEGTVGKTGAAGAGSSFAHHGKRAVTAALAALRGGGGGAQGRRRSSGSAAAPLLAPPPGPVADSAHETGSKAAMEPAAQGPLQLRASTSNC</sequence>
<feature type="region of interest" description="Disordered" evidence="8">
    <location>
        <begin position="1485"/>
        <end position="1506"/>
    </location>
</feature>
<keyword evidence="5" id="KW-0067">ATP-binding</keyword>
<feature type="region of interest" description="Disordered" evidence="8">
    <location>
        <begin position="1618"/>
        <end position="1648"/>
    </location>
</feature>
<evidence type="ECO:0000256" key="2">
    <source>
        <dbReference type="ARBA" id="ARBA00022448"/>
    </source>
</evidence>
<feature type="compositionally biased region" description="Low complexity" evidence="8">
    <location>
        <begin position="961"/>
        <end position="974"/>
    </location>
</feature>
<feature type="compositionally biased region" description="Pro residues" evidence="8">
    <location>
        <begin position="1885"/>
        <end position="1897"/>
    </location>
</feature>
<organism evidence="11 12">
    <name type="scientific">Edaphochlamys debaryana</name>
    <dbReference type="NCBI Taxonomy" id="47281"/>
    <lineage>
        <taxon>Eukaryota</taxon>
        <taxon>Viridiplantae</taxon>
        <taxon>Chlorophyta</taxon>
        <taxon>core chlorophytes</taxon>
        <taxon>Chlorophyceae</taxon>
        <taxon>CS clade</taxon>
        <taxon>Chlamydomonadales</taxon>
        <taxon>Chlamydomonadales incertae sedis</taxon>
        <taxon>Edaphochlamys</taxon>
    </lineage>
</organism>
<feature type="transmembrane region" description="Helical" evidence="9">
    <location>
        <begin position="2220"/>
        <end position="2241"/>
    </location>
</feature>
<evidence type="ECO:0000256" key="1">
    <source>
        <dbReference type="ARBA" id="ARBA00004141"/>
    </source>
</evidence>
<feature type="region of interest" description="Disordered" evidence="8">
    <location>
        <begin position="1111"/>
        <end position="1135"/>
    </location>
</feature>
<dbReference type="PROSITE" id="PS50893">
    <property type="entry name" value="ABC_TRANSPORTER_2"/>
    <property type="match status" value="1"/>
</dbReference>
<feature type="compositionally biased region" description="Low complexity" evidence="8">
    <location>
        <begin position="937"/>
        <end position="948"/>
    </location>
</feature>
<accession>A0A836BTK9</accession>
<dbReference type="GO" id="GO:0140359">
    <property type="term" value="F:ABC-type transporter activity"/>
    <property type="evidence" value="ECO:0007669"/>
    <property type="project" value="InterPro"/>
</dbReference>
<evidence type="ECO:0000256" key="9">
    <source>
        <dbReference type="SAM" id="Phobius"/>
    </source>
</evidence>
<feature type="region of interest" description="Disordered" evidence="8">
    <location>
        <begin position="1882"/>
        <end position="1917"/>
    </location>
</feature>
<evidence type="ECO:0000259" key="10">
    <source>
        <dbReference type="PROSITE" id="PS50893"/>
    </source>
</evidence>
<evidence type="ECO:0000256" key="7">
    <source>
        <dbReference type="ARBA" id="ARBA00023136"/>
    </source>
</evidence>
<name>A0A836BTK9_9CHLO</name>
<keyword evidence="3 9" id="KW-0812">Transmembrane</keyword>
<dbReference type="InterPro" id="IPR017871">
    <property type="entry name" value="ABC_transporter-like_CS"/>
</dbReference>
<dbReference type="InterPro" id="IPR003439">
    <property type="entry name" value="ABC_transporter-like_ATP-bd"/>
</dbReference>
<comment type="caution">
    <text evidence="11">The sequence shown here is derived from an EMBL/GenBank/DDBJ whole genome shotgun (WGS) entry which is preliminary data.</text>
</comment>
<dbReference type="EMBL" id="JAEHOE010000086">
    <property type="protein sequence ID" value="KAG2488202.1"/>
    <property type="molecule type" value="Genomic_DNA"/>
</dbReference>
<gene>
    <name evidence="11" type="ORF">HYH03_013196</name>
</gene>
<feature type="compositionally biased region" description="Polar residues" evidence="8">
    <location>
        <begin position="2510"/>
        <end position="2525"/>
    </location>
</feature>
<feature type="region of interest" description="Disordered" evidence="8">
    <location>
        <begin position="125"/>
        <end position="144"/>
    </location>
</feature>
<evidence type="ECO:0000256" key="5">
    <source>
        <dbReference type="ARBA" id="ARBA00022840"/>
    </source>
</evidence>
<dbReference type="InterPro" id="IPR027417">
    <property type="entry name" value="P-loop_NTPase"/>
</dbReference>
<feature type="compositionally biased region" description="Low complexity" evidence="8">
    <location>
        <begin position="1412"/>
        <end position="1421"/>
    </location>
</feature>
<evidence type="ECO:0000256" key="3">
    <source>
        <dbReference type="ARBA" id="ARBA00022692"/>
    </source>
</evidence>
<feature type="compositionally biased region" description="Polar residues" evidence="8">
    <location>
        <begin position="1626"/>
        <end position="1636"/>
    </location>
</feature>
<dbReference type="PROSITE" id="PS00211">
    <property type="entry name" value="ABC_TRANSPORTER_1"/>
    <property type="match status" value="1"/>
</dbReference>
<dbReference type="Pfam" id="PF00005">
    <property type="entry name" value="ABC_tran"/>
    <property type="match status" value="1"/>
</dbReference>
<evidence type="ECO:0000256" key="4">
    <source>
        <dbReference type="ARBA" id="ARBA00022741"/>
    </source>
</evidence>
<dbReference type="InterPro" id="IPR050352">
    <property type="entry name" value="ABCG_transporters"/>
</dbReference>
<keyword evidence="2" id="KW-0813">Transport</keyword>
<keyword evidence="6 9" id="KW-1133">Transmembrane helix</keyword>
<keyword evidence="7 9" id="KW-0472">Membrane</keyword>
<evidence type="ECO:0000313" key="11">
    <source>
        <dbReference type="EMBL" id="KAG2488202.1"/>
    </source>
</evidence>
<dbReference type="SUPFAM" id="SSF52540">
    <property type="entry name" value="P-loop containing nucleoside triphosphate hydrolases"/>
    <property type="match status" value="1"/>
</dbReference>
<feature type="compositionally biased region" description="Pro residues" evidence="8">
    <location>
        <begin position="1833"/>
        <end position="1844"/>
    </location>
</feature>